<dbReference type="RefSeq" id="XP_024680328.1">
    <property type="nucleotide sequence ID" value="XM_024821449.1"/>
</dbReference>
<accession>A0A2I1C2B1</accession>
<dbReference type="VEuPathDB" id="FungiDB:P174DRAFT_247859"/>
<proteinExistence type="predicted"/>
<reference evidence="2" key="1">
    <citation type="journal article" date="2018" name="Proc. Natl. Acad. Sci. U.S.A.">
        <title>Linking secondary metabolites to gene clusters through genome sequencing of six diverse Aspergillus species.</title>
        <authorList>
            <person name="Kaerboelling I."/>
            <person name="Vesth T.C."/>
            <person name="Frisvad J.C."/>
            <person name="Nybo J.L."/>
            <person name="Theobald S."/>
            <person name="Kuo A."/>
            <person name="Bowyer P."/>
            <person name="Matsuda Y."/>
            <person name="Mondo S."/>
            <person name="Lyhne E.K."/>
            <person name="Kogle M.E."/>
            <person name="Clum A."/>
            <person name="Lipzen A."/>
            <person name="Salamov A."/>
            <person name="Ngan C.Y."/>
            <person name="Daum C."/>
            <person name="Chiniquy J."/>
            <person name="Barry K."/>
            <person name="LaButti K."/>
            <person name="Haridas S."/>
            <person name="Simmons B.A."/>
            <person name="Magnuson J.K."/>
            <person name="Mortensen U.H."/>
            <person name="Larsen T.O."/>
            <person name="Grigoriev I.V."/>
            <person name="Baker S.E."/>
            <person name="Andersen M.R."/>
        </authorList>
    </citation>
    <scope>NUCLEOTIDE SEQUENCE [LARGE SCALE GENOMIC DNA]</scope>
    <source>
        <strain evidence="2">IBT 16806</strain>
    </source>
</reference>
<name>A0A2I1C2B1_ASPN1</name>
<dbReference type="AlphaFoldDB" id="A0A2I1C2B1"/>
<protein>
    <submittedName>
        <fullName evidence="1">Uncharacterized protein</fullName>
    </submittedName>
</protein>
<dbReference type="GeneID" id="36528775"/>
<evidence type="ECO:0000313" key="1">
    <source>
        <dbReference type="EMBL" id="PKX91733.1"/>
    </source>
</evidence>
<organism evidence="1 2">
    <name type="scientific">Aspergillus novofumigatus (strain IBT 16806)</name>
    <dbReference type="NCBI Taxonomy" id="1392255"/>
    <lineage>
        <taxon>Eukaryota</taxon>
        <taxon>Fungi</taxon>
        <taxon>Dikarya</taxon>
        <taxon>Ascomycota</taxon>
        <taxon>Pezizomycotina</taxon>
        <taxon>Eurotiomycetes</taxon>
        <taxon>Eurotiomycetidae</taxon>
        <taxon>Eurotiales</taxon>
        <taxon>Aspergillaceae</taxon>
        <taxon>Aspergillus</taxon>
        <taxon>Aspergillus subgen. Fumigati</taxon>
    </lineage>
</organism>
<dbReference type="EMBL" id="MSZS01000006">
    <property type="protein sequence ID" value="PKX91733.1"/>
    <property type="molecule type" value="Genomic_DNA"/>
</dbReference>
<evidence type="ECO:0000313" key="2">
    <source>
        <dbReference type="Proteomes" id="UP000234474"/>
    </source>
</evidence>
<keyword evidence="2" id="KW-1185">Reference proteome</keyword>
<dbReference type="Proteomes" id="UP000234474">
    <property type="component" value="Unassembled WGS sequence"/>
</dbReference>
<sequence>MAIFLYMHRQGGESSNRTVDSPVFLSRECDTRFSSSRVLYHTNTSIICIIFTTPSSLLRLLLSPCLVSGVWCNCAARGRDSILLDCYGSARSNPSSEPRADLVREKLKPDWNRRLQLLVDPILRRAALEVPRRGVLAENDFDGGGGECSNRPLATSIAVLWKPIF</sequence>
<comment type="caution">
    <text evidence="1">The sequence shown here is derived from an EMBL/GenBank/DDBJ whole genome shotgun (WGS) entry which is preliminary data.</text>
</comment>
<gene>
    <name evidence="1" type="ORF">P174DRAFT_247859</name>
</gene>